<evidence type="ECO:0000313" key="5">
    <source>
        <dbReference type="Proteomes" id="UP001221757"/>
    </source>
</evidence>
<feature type="transmembrane region" description="Helical" evidence="2">
    <location>
        <begin position="6"/>
        <end position="33"/>
    </location>
</feature>
<proteinExistence type="predicted"/>
<gene>
    <name evidence="4" type="ORF">B0H17DRAFT_1176135</name>
</gene>
<dbReference type="Proteomes" id="UP001221757">
    <property type="component" value="Unassembled WGS sequence"/>
</dbReference>
<keyword evidence="2" id="KW-1133">Transmembrane helix</keyword>
<feature type="compositionally biased region" description="Polar residues" evidence="1">
    <location>
        <begin position="237"/>
        <end position="251"/>
    </location>
</feature>
<evidence type="ECO:0000259" key="3">
    <source>
        <dbReference type="Pfam" id="PF20152"/>
    </source>
</evidence>
<feature type="compositionally biased region" description="Basic and acidic residues" evidence="1">
    <location>
        <begin position="287"/>
        <end position="299"/>
    </location>
</feature>
<feature type="transmembrane region" description="Helical" evidence="2">
    <location>
        <begin position="155"/>
        <end position="182"/>
    </location>
</feature>
<name>A0AAD7GR84_MYCRO</name>
<keyword evidence="2" id="KW-0812">Transmembrane</keyword>
<feature type="transmembrane region" description="Helical" evidence="2">
    <location>
        <begin position="45"/>
        <end position="66"/>
    </location>
</feature>
<dbReference type="PANTHER" id="PTHR40465:SF1">
    <property type="entry name" value="DUF6534 DOMAIN-CONTAINING PROTEIN"/>
    <property type="match status" value="1"/>
</dbReference>
<organism evidence="4 5">
    <name type="scientific">Mycena rosella</name>
    <name type="common">Pink bonnet</name>
    <name type="synonym">Agaricus rosellus</name>
    <dbReference type="NCBI Taxonomy" id="1033263"/>
    <lineage>
        <taxon>Eukaryota</taxon>
        <taxon>Fungi</taxon>
        <taxon>Dikarya</taxon>
        <taxon>Basidiomycota</taxon>
        <taxon>Agaricomycotina</taxon>
        <taxon>Agaricomycetes</taxon>
        <taxon>Agaricomycetidae</taxon>
        <taxon>Agaricales</taxon>
        <taxon>Marasmiineae</taxon>
        <taxon>Mycenaceae</taxon>
        <taxon>Mycena</taxon>
    </lineage>
</organism>
<dbReference type="Pfam" id="PF20152">
    <property type="entry name" value="DUF6534"/>
    <property type="match status" value="1"/>
</dbReference>
<keyword evidence="2" id="KW-0472">Membrane</keyword>
<feature type="region of interest" description="Disordered" evidence="1">
    <location>
        <begin position="285"/>
        <end position="307"/>
    </location>
</feature>
<evidence type="ECO:0000313" key="4">
    <source>
        <dbReference type="EMBL" id="KAJ7702246.1"/>
    </source>
</evidence>
<dbReference type="InterPro" id="IPR045339">
    <property type="entry name" value="DUF6534"/>
</dbReference>
<feature type="transmembrane region" description="Helical" evidence="2">
    <location>
        <begin position="113"/>
        <end position="134"/>
    </location>
</feature>
<comment type="caution">
    <text evidence="4">The sequence shown here is derived from an EMBL/GenBank/DDBJ whole genome shotgun (WGS) entry which is preliminary data.</text>
</comment>
<evidence type="ECO:0000256" key="1">
    <source>
        <dbReference type="SAM" id="MobiDB-lite"/>
    </source>
</evidence>
<reference evidence="4" key="1">
    <citation type="submission" date="2023-03" db="EMBL/GenBank/DDBJ databases">
        <title>Massive genome expansion in bonnet fungi (Mycena s.s.) driven by repeated elements and novel gene families across ecological guilds.</title>
        <authorList>
            <consortium name="Lawrence Berkeley National Laboratory"/>
            <person name="Harder C.B."/>
            <person name="Miyauchi S."/>
            <person name="Viragh M."/>
            <person name="Kuo A."/>
            <person name="Thoen E."/>
            <person name="Andreopoulos B."/>
            <person name="Lu D."/>
            <person name="Skrede I."/>
            <person name="Drula E."/>
            <person name="Henrissat B."/>
            <person name="Morin E."/>
            <person name="Kohler A."/>
            <person name="Barry K."/>
            <person name="LaButti K."/>
            <person name="Morin E."/>
            <person name="Salamov A."/>
            <person name="Lipzen A."/>
            <person name="Mereny Z."/>
            <person name="Hegedus B."/>
            <person name="Baldrian P."/>
            <person name="Stursova M."/>
            <person name="Weitz H."/>
            <person name="Taylor A."/>
            <person name="Grigoriev I.V."/>
            <person name="Nagy L.G."/>
            <person name="Martin F."/>
            <person name="Kauserud H."/>
        </authorList>
    </citation>
    <scope>NUCLEOTIDE SEQUENCE</scope>
    <source>
        <strain evidence="4">CBHHK067</strain>
    </source>
</reference>
<feature type="region of interest" description="Disordered" evidence="1">
    <location>
        <begin position="231"/>
        <end position="260"/>
    </location>
</feature>
<feature type="domain" description="DUF6534" evidence="3">
    <location>
        <begin position="127"/>
        <end position="213"/>
    </location>
</feature>
<sequence>MSAIPSTVGAVVAGCMISVGLSAVVGFQTFLYFQIFPSDVLKYKLLVAWIWLTDAAHTGLICAVAWEYAIVHFGNSHGAAQIPVCCYGGDHSVGKSVLRMENSQVLFCALRAWYSHLNLLTAGLIVSAVTDVLVSVARYYYLRNLKQGYTVTQEVVDAVVVFTINDGCLTCAVVLATIGCWLRMPDNLIWLGIYFTIAKLYSNSILATLNLRNWHRHRYAWPTPMGMVPISRPQGPNGLTSNSGPHTSTAASDLPTKRAQPTDINGMPSRMEVFVDHQVEYNVGDFMRGDREEDGDARSSRKSMNIS</sequence>
<evidence type="ECO:0000256" key="2">
    <source>
        <dbReference type="SAM" id="Phobius"/>
    </source>
</evidence>
<dbReference type="EMBL" id="JARKIE010000015">
    <property type="protein sequence ID" value="KAJ7702246.1"/>
    <property type="molecule type" value="Genomic_DNA"/>
</dbReference>
<accession>A0AAD7GR84</accession>
<keyword evidence="5" id="KW-1185">Reference proteome</keyword>
<protein>
    <recommendedName>
        <fullName evidence="3">DUF6534 domain-containing protein</fullName>
    </recommendedName>
</protein>
<dbReference type="PANTHER" id="PTHR40465">
    <property type="entry name" value="CHROMOSOME 1, WHOLE GENOME SHOTGUN SEQUENCE"/>
    <property type="match status" value="1"/>
</dbReference>
<feature type="transmembrane region" description="Helical" evidence="2">
    <location>
        <begin position="188"/>
        <end position="209"/>
    </location>
</feature>
<dbReference type="AlphaFoldDB" id="A0AAD7GR84"/>